<evidence type="ECO:0000313" key="5">
    <source>
        <dbReference type="Proteomes" id="UP000467148"/>
    </source>
</evidence>
<dbReference type="InterPro" id="IPR022742">
    <property type="entry name" value="Hydrolase_4"/>
</dbReference>
<dbReference type="AlphaFoldDB" id="A0A7I7TF18"/>
<sequence length="327" mass="34415">MAGNSEEDPITTIPSTAKPAVQSNTLSIASGGVTLSARHFPATHDELTSAAGRPCVVLAHGIGATQDSGLHPFAEAFAAAGADAITFDYRHFAGSGGQPRQLVSIPGQLQDYQAVVDHARQLPGVDPERIFVWGVSLSGGHVIRVAARDRRIAGVFSLTPATDGLPVIAGMVRDHGIRYALRISARGLADLAARLRRRSPVLLPVVGAPGELAALTSQGAEAGMFATAGPTWRNEFAARLVLTVGGYRPGRSAGKVRCPALVQIADGDQSAPPACATQAATAMRATVHHYPCDHFDVYPGAVWHERVLRDQIAFLRRIAVPRAEVRG</sequence>
<name>A0A7I7TF18_9MYCO</name>
<organism evidence="4 5">
    <name type="scientific">Mycolicibacterium helvum</name>
    <dbReference type="NCBI Taxonomy" id="1534349"/>
    <lineage>
        <taxon>Bacteria</taxon>
        <taxon>Bacillati</taxon>
        <taxon>Actinomycetota</taxon>
        <taxon>Actinomycetes</taxon>
        <taxon>Mycobacteriales</taxon>
        <taxon>Mycobacteriaceae</taxon>
        <taxon>Mycolicibacterium</taxon>
    </lineage>
</organism>
<comment type="similarity">
    <text evidence="1">Belongs to the AB hydrolase superfamily.</text>
</comment>
<dbReference type="EMBL" id="AP022596">
    <property type="protein sequence ID" value="BBY67019.1"/>
    <property type="molecule type" value="Genomic_DNA"/>
</dbReference>
<protein>
    <submittedName>
        <fullName evidence="4">Alpha/beta hydrolase</fullName>
    </submittedName>
</protein>
<reference evidence="4 5" key="1">
    <citation type="journal article" date="2019" name="Emerg. Microbes Infect.">
        <title>Comprehensive subspecies identification of 175 nontuberculous mycobacteria species based on 7547 genomic profiles.</title>
        <authorList>
            <person name="Matsumoto Y."/>
            <person name="Kinjo T."/>
            <person name="Motooka D."/>
            <person name="Nabeya D."/>
            <person name="Jung N."/>
            <person name="Uechi K."/>
            <person name="Horii T."/>
            <person name="Iida T."/>
            <person name="Fujita J."/>
            <person name="Nakamura S."/>
        </authorList>
    </citation>
    <scope>NUCLEOTIDE SEQUENCE [LARGE SCALE GENOMIC DNA]</scope>
    <source>
        <strain evidence="4 5">JCM 30396</strain>
    </source>
</reference>
<proteinExistence type="inferred from homology"/>
<evidence type="ECO:0000256" key="1">
    <source>
        <dbReference type="ARBA" id="ARBA00008645"/>
    </source>
</evidence>
<keyword evidence="5" id="KW-1185">Reference proteome</keyword>
<dbReference type="KEGG" id="mhev:MHEL_52620"/>
<evidence type="ECO:0000313" key="4">
    <source>
        <dbReference type="EMBL" id="BBY67019.1"/>
    </source>
</evidence>
<dbReference type="Proteomes" id="UP000467148">
    <property type="component" value="Chromosome"/>
</dbReference>
<gene>
    <name evidence="4" type="ORF">MHEL_52620</name>
</gene>
<dbReference type="PANTHER" id="PTHR22946:SF9">
    <property type="entry name" value="POLYKETIDE TRANSFERASE AF380"/>
    <property type="match status" value="1"/>
</dbReference>
<dbReference type="SUPFAM" id="SSF53474">
    <property type="entry name" value="alpha/beta-Hydrolases"/>
    <property type="match status" value="1"/>
</dbReference>
<dbReference type="Gene3D" id="3.40.50.1820">
    <property type="entry name" value="alpha/beta hydrolase"/>
    <property type="match status" value="1"/>
</dbReference>
<evidence type="ECO:0000259" key="3">
    <source>
        <dbReference type="Pfam" id="PF12146"/>
    </source>
</evidence>
<dbReference type="Pfam" id="PF12146">
    <property type="entry name" value="Hydrolase_4"/>
    <property type="match status" value="1"/>
</dbReference>
<feature type="domain" description="Serine aminopeptidase S33" evidence="3">
    <location>
        <begin position="53"/>
        <end position="287"/>
    </location>
</feature>
<dbReference type="InterPro" id="IPR029058">
    <property type="entry name" value="AB_hydrolase_fold"/>
</dbReference>
<dbReference type="PANTHER" id="PTHR22946">
    <property type="entry name" value="DIENELACTONE HYDROLASE DOMAIN-CONTAINING PROTEIN-RELATED"/>
    <property type="match status" value="1"/>
</dbReference>
<dbReference type="RefSeq" id="WP_246227446.1">
    <property type="nucleotide sequence ID" value="NZ_AP022596.1"/>
</dbReference>
<dbReference type="InterPro" id="IPR050261">
    <property type="entry name" value="FrsA_esterase"/>
</dbReference>
<accession>A0A7I7TF18</accession>
<evidence type="ECO:0000256" key="2">
    <source>
        <dbReference type="ARBA" id="ARBA00022801"/>
    </source>
</evidence>
<dbReference type="GO" id="GO:0052689">
    <property type="term" value="F:carboxylic ester hydrolase activity"/>
    <property type="evidence" value="ECO:0007669"/>
    <property type="project" value="UniProtKB-ARBA"/>
</dbReference>
<keyword evidence="2 4" id="KW-0378">Hydrolase</keyword>